<comment type="similarity">
    <text evidence="1">Belongs to the LysR transcriptional regulatory family.</text>
</comment>
<evidence type="ECO:0000256" key="1">
    <source>
        <dbReference type="ARBA" id="ARBA00009437"/>
    </source>
</evidence>
<evidence type="ECO:0000313" key="6">
    <source>
        <dbReference type="Proteomes" id="UP000215896"/>
    </source>
</evidence>
<evidence type="ECO:0000256" key="4">
    <source>
        <dbReference type="ARBA" id="ARBA00023163"/>
    </source>
</evidence>
<dbReference type="GO" id="GO:0003700">
    <property type="term" value="F:DNA-binding transcription factor activity"/>
    <property type="evidence" value="ECO:0007669"/>
    <property type="project" value="InterPro"/>
</dbReference>
<dbReference type="PROSITE" id="PS50931">
    <property type="entry name" value="HTH_LYSR"/>
    <property type="match status" value="1"/>
</dbReference>
<dbReference type="Proteomes" id="UP000215896">
    <property type="component" value="Unassembled WGS sequence"/>
</dbReference>
<evidence type="ECO:0000256" key="2">
    <source>
        <dbReference type="ARBA" id="ARBA00023015"/>
    </source>
</evidence>
<dbReference type="InterPro" id="IPR036390">
    <property type="entry name" value="WH_DNA-bd_sf"/>
</dbReference>
<dbReference type="InterPro" id="IPR036388">
    <property type="entry name" value="WH-like_DNA-bd_sf"/>
</dbReference>
<name>A0A255GP55_9ACTN</name>
<comment type="caution">
    <text evidence="5">The sequence shown here is derived from an EMBL/GenBank/DDBJ whole genome shotgun (WGS) entry which is preliminary data.</text>
</comment>
<dbReference type="PANTHER" id="PTHR30419">
    <property type="entry name" value="HTH-TYPE TRANSCRIPTIONAL REGULATOR YBHD"/>
    <property type="match status" value="1"/>
</dbReference>
<accession>A0A4R6LN33</accession>
<dbReference type="RefSeq" id="WP_094405043.1">
    <property type="nucleotide sequence ID" value="NZ_NMVN01000002.1"/>
</dbReference>
<dbReference type="AlphaFoldDB" id="A0A255GP55"/>
<dbReference type="InterPro" id="IPR000847">
    <property type="entry name" value="LysR_HTH_N"/>
</dbReference>
<keyword evidence="3" id="KW-0238">DNA-binding</keyword>
<gene>
    <name evidence="5" type="ORF">CGZ94_05575</name>
</gene>
<keyword evidence="4" id="KW-0804">Transcription</keyword>
<dbReference type="EMBL" id="NMVO01000005">
    <property type="protein sequence ID" value="OYO16183.1"/>
    <property type="molecule type" value="Genomic_DNA"/>
</dbReference>
<dbReference type="OrthoDB" id="4131546at2"/>
<proteinExistence type="inferred from homology"/>
<sequence length="300" mass="32753">MDVVSLLLLLDIAETGSITAGAERSAITVSAASQRVSRLERQAGQPLLVRLPRGVKLTEAGELLVARAAAVRRELREADAELAALRSLETGTVRLGSFPTASASLLSDALVTLRRERPGITVQVRSALRTELLSMLRSGELDLALMWSYEWTDAADWVVPVRRLMTDNTVLLVPDSWHRSRFRLAELADQHWIVRGDDHPSVEALLRSCQRAGFTPEIAYRAHDYQEVAAMVAAGIGIAMTPSLAVERVAHDLRTLPLPAADQVPARSIELLAPSRRELAPAAALLAEHLARAADARHQR</sequence>
<dbReference type="GO" id="GO:0005829">
    <property type="term" value="C:cytosol"/>
    <property type="evidence" value="ECO:0007669"/>
    <property type="project" value="TreeGrafter"/>
</dbReference>
<dbReference type="PANTHER" id="PTHR30419:SF8">
    <property type="entry name" value="NITROGEN ASSIMILATION TRANSCRIPTIONAL ACTIVATOR-RELATED"/>
    <property type="match status" value="1"/>
</dbReference>
<dbReference type="InterPro" id="IPR005119">
    <property type="entry name" value="LysR_subst-bd"/>
</dbReference>
<evidence type="ECO:0000313" key="5">
    <source>
        <dbReference type="EMBL" id="OYO16183.1"/>
    </source>
</evidence>
<dbReference type="Gene3D" id="1.10.10.10">
    <property type="entry name" value="Winged helix-like DNA-binding domain superfamily/Winged helix DNA-binding domain"/>
    <property type="match status" value="1"/>
</dbReference>
<dbReference type="GO" id="GO:0003677">
    <property type="term" value="F:DNA binding"/>
    <property type="evidence" value="ECO:0007669"/>
    <property type="project" value="UniProtKB-KW"/>
</dbReference>
<keyword evidence="6" id="KW-1185">Reference proteome</keyword>
<protein>
    <submittedName>
        <fullName evidence="5">LysR family transcriptional regulator</fullName>
    </submittedName>
</protein>
<dbReference type="Pfam" id="PF00126">
    <property type="entry name" value="HTH_1"/>
    <property type="match status" value="1"/>
</dbReference>
<accession>A0A255GP55</accession>
<dbReference type="Gene3D" id="3.40.190.10">
    <property type="entry name" value="Periplasmic binding protein-like II"/>
    <property type="match status" value="2"/>
</dbReference>
<dbReference type="Pfam" id="PF03466">
    <property type="entry name" value="LysR_substrate"/>
    <property type="match status" value="1"/>
</dbReference>
<dbReference type="SUPFAM" id="SSF46785">
    <property type="entry name" value="Winged helix' DNA-binding domain"/>
    <property type="match status" value="1"/>
</dbReference>
<evidence type="ECO:0000256" key="3">
    <source>
        <dbReference type="ARBA" id="ARBA00023125"/>
    </source>
</evidence>
<keyword evidence="2" id="KW-0805">Transcription regulation</keyword>
<dbReference type="InterPro" id="IPR050950">
    <property type="entry name" value="HTH-type_LysR_regulators"/>
</dbReference>
<reference evidence="5 6" key="1">
    <citation type="submission" date="2017-07" db="EMBL/GenBank/DDBJ databases">
        <title>Draft whole genome sequences of clinical Proprionibacteriaceae strains.</title>
        <authorList>
            <person name="Bernier A.-M."/>
            <person name="Bernard K."/>
            <person name="Domingo M.-C."/>
        </authorList>
    </citation>
    <scope>NUCLEOTIDE SEQUENCE [LARGE SCALE GENOMIC DNA]</scope>
    <source>
        <strain evidence="5 6">NML 030167</strain>
    </source>
</reference>
<organism evidence="5 6">
    <name type="scientific">Enemella evansiae</name>
    <dbReference type="NCBI Taxonomy" id="2016499"/>
    <lineage>
        <taxon>Bacteria</taxon>
        <taxon>Bacillati</taxon>
        <taxon>Actinomycetota</taxon>
        <taxon>Actinomycetes</taxon>
        <taxon>Propionibacteriales</taxon>
        <taxon>Propionibacteriaceae</taxon>
        <taxon>Enemella</taxon>
    </lineage>
</organism>
<dbReference type="SUPFAM" id="SSF53850">
    <property type="entry name" value="Periplasmic binding protein-like II"/>
    <property type="match status" value="1"/>
</dbReference>